<gene>
    <name evidence="11" type="ORF">UCDDA912_g00211</name>
</gene>
<evidence type="ECO:0000313" key="12">
    <source>
        <dbReference type="Proteomes" id="UP000034680"/>
    </source>
</evidence>
<evidence type="ECO:0000256" key="5">
    <source>
        <dbReference type="ARBA" id="ARBA00022989"/>
    </source>
</evidence>
<evidence type="ECO:0000256" key="6">
    <source>
        <dbReference type="ARBA" id="ARBA00023136"/>
    </source>
</evidence>
<dbReference type="SUPFAM" id="SSF103473">
    <property type="entry name" value="MFS general substrate transporter"/>
    <property type="match status" value="1"/>
</dbReference>
<comment type="similarity">
    <text evidence="2 7">Belongs to the major facilitator superfamily. Sugar transporter (TC 2.A.1.1) family.</text>
</comment>
<proteinExistence type="inferred from homology"/>
<dbReference type="Proteomes" id="UP000034680">
    <property type="component" value="Unassembled WGS sequence"/>
</dbReference>
<dbReference type="InterPro" id="IPR050360">
    <property type="entry name" value="MFS_Sugar_Transporters"/>
</dbReference>
<dbReference type="Gene3D" id="1.20.1250.20">
    <property type="entry name" value="MFS general substrate transporter like domains"/>
    <property type="match status" value="1"/>
</dbReference>
<dbReference type="PROSITE" id="PS50850">
    <property type="entry name" value="MFS"/>
    <property type="match status" value="1"/>
</dbReference>
<dbReference type="EMBL" id="LCUC01000009">
    <property type="protein sequence ID" value="KKY39786.1"/>
    <property type="molecule type" value="Genomic_DNA"/>
</dbReference>
<evidence type="ECO:0000256" key="7">
    <source>
        <dbReference type="RuleBase" id="RU003346"/>
    </source>
</evidence>
<dbReference type="InterPro" id="IPR036259">
    <property type="entry name" value="MFS_trans_sf"/>
</dbReference>
<evidence type="ECO:0000256" key="8">
    <source>
        <dbReference type="SAM" id="MobiDB-lite"/>
    </source>
</evidence>
<feature type="transmembrane region" description="Helical" evidence="9">
    <location>
        <begin position="233"/>
        <end position="254"/>
    </location>
</feature>
<organism evidence="11 12">
    <name type="scientific">Diaporthe ampelina</name>
    <dbReference type="NCBI Taxonomy" id="1214573"/>
    <lineage>
        <taxon>Eukaryota</taxon>
        <taxon>Fungi</taxon>
        <taxon>Dikarya</taxon>
        <taxon>Ascomycota</taxon>
        <taxon>Pezizomycotina</taxon>
        <taxon>Sordariomycetes</taxon>
        <taxon>Sordariomycetidae</taxon>
        <taxon>Diaporthales</taxon>
        <taxon>Diaporthaceae</taxon>
        <taxon>Diaporthe</taxon>
    </lineage>
</organism>
<dbReference type="InterPro" id="IPR020846">
    <property type="entry name" value="MFS_dom"/>
</dbReference>
<dbReference type="NCBIfam" id="TIGR00879">
    <property type="entry name" value="SP"/>
    <property type="match status" value="1"/>
</dbReference>
<evidence type="ECO:0000313" key="11">
    <source>
        <dbReference type="EMBL" id="KKY39786.1"/>
    </source>
</evidence>
<reference evidence="11 12" key="2">
    <citation type="submission" date="2015-05" db="EMBL/GenBank/DDBJ databases">
        <authorList>
            <person name="Morales-Cruz A."/>
            <person name="Amrine K.C."/>
            <person name="Cantu D."/>
        </authorList>
    </citation>
    <scope>NUCLEOTIDE SEQUENCE [LARGE SCALE GENOMIC DNA]</scope>
    <source>
        <strain evidence="11">DA912</strain>
    </source>
</reference>
<protein>
    <submittedName>
        <fullName evidence="11">Putative maltose permease mal31</fullName>
    </submittedName>
</protein>
<dbReference type="GO" id="GO:0016020">
    <property type="term" value="C:membrane"/>
    <property type="evidence" value="ECO:0007669"/>
    <property type="project" value="UniProtKB-SubCell"/>
</dbReference>
<feature type="transmembrane region" description="Helical" evidence="9">
    <location>
        <begin position="480"/>
        <end position="496"/>
    </location>
</feature>
<feature type="transmembrane region" description="Helical" evidence="9">
    <location>
        <begin position="377"/>
        <end position="396"/>
    </location>
</feature>
<feature type="transmembrane region" description="Helical" evidence="9">
    <location>
        <begin position="135"/>
        <end position="154"/>
    </location>
</feature>
<keyword evidence="5 9" id="KW-1133">Transmembrane helix</keyword>
<comment type="caution">
    <text evidence="11">The sequence shown here is derived from an EMBL/GenBank/DDBJ whole genome shotgun (WGS) entry which is preliminary data.</text>
</comment>
<keyword evidence="3 7" id="KW-0813">Transport</keyword>
<feature type="transmembrane region" description="Helical" evidence="9">
    <location>
        <begin position="160"/>
        <end position="182"/>
    </location>
</feature>
<comment type="subcellular location">
    <subcellularLocation>
        <location evidence="1">Membrane</location>
        <topology evidence="1">Multi-pass membrane protein</topology>
    </subcellularLocation>
</comment>
<evidence type="ECO:0000256" key="3">
    <source>
        <dbReference type="ARBA" id="ARBA00022448"/>
    </source>
</evidence>
<dbReference type="OrthoDB" id="6612291at2759"/>
<accession>A0A0G2G0D0</accession>
<sequence>MEPAESKEARPEHIDEKGTEPNLDNVKVLNDEAARATAAEHSMTLRQGLKTHKKAAIWSVLISATIIMEGYDTQLLGNFWGYNAFRQKFGEYSGEEHGWQITSAWQAGLNDISGVGNIIGAMLNGYLTAKYGHRIVLMGSLAWLSAAIFISFFAPRIEVLLIGQFLCNIPWGVFATTGPAYAAEVVPLALRGYLTAYINLCWCIGQFIAAGVLKGLINNETVWGYRIPMAIQWVWPVPLFIFAFLAPESPWYLVRTGQLDKAKKSLVRLSEPENHGSHDATIALMVRTNELEKEERAGTSYVDCFRGTNRRRTEIAVMCFVSQITNGGALCYTGTFFYEQAGLSADLSYSLGLVGTAIAFCGVIVSWLYISKWGRRSIWLCGFYGLLCCLWLIGILACIKPQTHALGLAQSVLCIVWLGVYSMSVGPIVYTIVAEIGSTRLRTQTVVLGRSAYYVANIIGGVLQPYFMSPTAWNAQGKTAFFWGSLSLLTTIWGFFRLPETKDRTFEEMDIMFQRKVPSRKFTDYNINSDDRYLVH</sequence>
<dbReference type="Pfam" id="PF00083">
    <property type="entry name" value="Sugar_tr"/>
    <property type="match status" value="1"/>
</dbReference>
<evidence type="ECO:0000256" key="1">
    <source>
        <dbReference type="ARBA" id="ARBA00004141"/>
    </source>
</evidence>
<feature type="transmembrane region" description="Helical" evidence="9">
    <location>
        <begin position="408"/>
        <end position="430"/>
    </location>
</feature>
<feature type="transmembrane region" description="Helical" evidence="9">
    <location>
        <begin position="194"/>
        <end position="213"/>
    </location>
</feature>
<feature type="domain" description="Major facilitator superfamily (MFS) profile" evidence="10">
    <location>
        <begin position="58"/>
        <end position="502"/>
    </location>
</feature>
<feature type="compositionally biased region" description="Basic and acidic residues" evidence="8">
    <location>
        <begin position="1"/>
        <end position="19"/>
    </location>
</feature>
<keyword evidence="6 9" id="KW-0472">Membrane</keyword>
<dbReference type="InterPro" id="IPR005828">
    <property type="entry name" value="MFS_sugar_transport-like"/>
</dbReference>
<dbReference type="PANTHER" id="PTHR48022">
    <property type="entry name" value="PLASTIDIC GLUCOSE TRANSPORTER 4"/>
    <property type="match status" value="1"/>
</dbReference>
<feature type="region of interest" description="Disordered" evidence="8">
    <location>
        <begin position="1"/>
        <end position="24"/>
    </location>
</feature>
<evidence type="ECO:0000256" key="9">
    <source>
        <dbReference type="SAM" id="Phobius"/>
    </source>
</evidence>
<evidence type="ECO:0000256" key="2">
    <source>
        <dbReference type="ARBA" id="ARBA00010992"/>
    </source>
</evidence>
<evidence type="ECO:0000259" key="10">
    <source>
        <dbReference type="PROSITE" id="PS50850"/>
    </source>
</evidence>
<reference evidence="11 12" key="1">
    <citation type="submission" date="2015-05" db="EMBL/GenBank/DDBJ databases">
        <title>Distinctive expansion of gene families associated with plant cell wall degradation and secondary metabolism in the genomes of grapevine trunk pathogens.</title>
        <authorList>
            <person name="Lawrence D.P."/>
            <person name="Travadon R."/>
            <person name="Rolshausen P.E."/>
            <person name="Baumgartner K."/>
        </authorList>
    </citation>
    <scope>NUCLEOTIDE SEQUENCE [LARGE SCALE GENOMIC DNA]</scope>
    <source>
        <strain evidence="11">DA912</strain>
    </source>
</reference>
<keyword evidence="12" id="KW-1185">Reference proteome</keyword>
<feature type="transmembrane region" description="Helical" evidence="9">
    <location>
        <begin position="349"/>
        <end position="370"/>
    </location>
</feature>
<dbReference type="GO" id="GO:0005351">
    <property type="term" value="F:carbohydrate:proton symporter activity"/>
    <property type="evidence" value="ECO:0007669"/>
    <property type="project" value="TreeGrafter"/>
</dbReference>
<feature type="transmembrane region" description="Helical" evidence="9">
    <location>
        <begin position="451"/>
        <end position="468"/>
    </location>
</feature>
<evidence type="ECO:0000256" key="4">
    <source>
        <dbReference type="ARBA" id="ARBA00022692"/>
    </source>
</evidence>
<name>A0A0G2G0D0_9PEZI</name>
<keyword evidence="4 9" id="KW-0812">Transmembrane</keyword>
<dbReference type="FunFam" id="1.20.1250.20:FF:000078">
    <property type="entry name" value="MFS maltose transporter, putative"/>
    <property type="match status" value="1"/>
</dbReference>
<dbReference type="InterPro" id="IPR003663">
    <property type="entry name" value="Sugar/inositol_transpt"/>
</dbReference>
<dbReference type="AlphaFoldDB" id="A0A0G2G0D0"/>
<feature type="transmembrane region" description="Helical" evidence="9">
    <location>
        <begin position="315"/>
        <end position="337"/>
    </location>
</feature>
<dbReference type="PANTHER" id="PTHR48022:SF83">
    <property type="entry name" value="MAJOR FACILITATOR SUPERFAMILY (MFS) PROFILE DOMAIN-CONTAINING PROTEIN"/>
    <property type="match status" value="1"/>
</dbReference>